<feature type="region of interest" description="Disordered" evidence="1">
    <location>
        <begin position="26"/>
        <end position="46"/>
    </location>
</feature>
<accession>A0AAN6YTY7</accession>
<comment type="caution">
    <text evidence="2">The sequence shown here is derived from an EMBL/GenBank/DDBJ whole genome shotgun (WGS) entry which is preliminary data.</text>
</comment>
<dbReference type="Proteomes" id="UP001302812">
    <property type="component" value="Unassembled WGS sequence"/>
</dbReference>
<dbReference type="InterPro" id="IPR007174">
    <property type="entry name" value="Las1"/>
</dbReference>
<organism evidence="2 3">
    <name type="scientific">Canariomyces notabilis</name>
    <dbReference type="NCBI Taxonomy" id="2074819"/>
    <lineage>
        <taxon>Eukaryota</taxon>
        <taxon>Fungi</taxon>
        <taxon>Dikarya</taxon>
        <taxon>Ascomycota</taxon>
        <taxon>Pezizomycotina</taxon>
        <taxon>Sordariomycetes</taxon>
        <taxon>Sordariomycetidae</taxon>
        <taxon>Sordariales</taxon>
        <taxon>Chaetomiaceae</taxon>
        <taxon>Canariomyces</taxon>
    </lineage>
</organism>
<dbReference type="EMBL" id="MU853338">
    <property type="protein sequence ID" value="KAK4113722.1"/>
    <property type="molecule type" value="Genomic_DNA"/>
</dbReference>
<proteinExistence type="predicted"/>
<dbReference type="GO" id="GO:0090730">
    <property type="term" value="C:Las1 complex"/>
    <property type="evidence" value="ECO:0007669"/>
    <property type="project" value="InterPro"/>
</dbReference>
<dbReference type="Pfam" id="PF04031">
    <property type="entry name" value="Las1"/>
    <property type="match status" value="1"/>
</dbReference>
<dbReference type="GO" id="GO:0030687">
    <property type="term" value="C:preribosome, large subunit precursor"/>
    <property type="evidence" value="ECO:0007669"/>
    <property type="project" value="TreeGrafter"/>
</dbReference>
<evidence type="ECO:0000313" key="3">
    <source>
        <dbReference type="Proteomes" id="UP001302812"/>
    </source>
</evidence>
<dbReference type="RefSeq" id="XP_064671292.1">
    <property type="nucleotide sequence ID" value="XM_064811409.1"/>
</dbReference>
<dbReference type="PANTHER" id="PTHR15002">
    <property type="entry name" value="RIBOSOMAL BIOGENESIS PROTEIN LAS1L"/>
    <property type="match status" value="1"/>
</dbReference>
<reference evidence="2" key="1">
    <citation type="journal article" date="2023" name="Mol. Phylogenet. Evol.">
        <title>Genome-scale phylogeny and comparative genomics of the fungal order Sordariales.</title>
        <authorList>
            <person name="Hensen N."/>
            <person name="Bonometti L."/>
            <person name="Westerberg I."/>
            <person name="Brannstrom I.O."/>
            <person name="Guillou S."/>
            <person name="Cros-Aarteil S."/>
            <person name="Calhoun S."/>
            <person name="Haridas S."/>
            <person name="Kuo A."/>
            <person name="Mondo S."/>
            <person name="Pangilinan J."/>
            <person name="Riley R."/>
            <person name="LaButti K."/>
            <person name="Andreopoulos B."/>
            <person name="Lipzen A."/>
            <person name="Chen C."/>
            <person name="Yan M."/>
            <person name="Daum C."/>
            <person name="Ng V."/>
            <person name="Clum A."/>
            <person name="Steindorff A."/>
            <person name="Ohm R.A."/>
            <person name="Martin F."/>
            <person name="Silar P."/>
            <person name="Natvig D.O."/>
            <person name="Lalanne C."/>
            <person name="Gautier V."/>
            <person name="Ament-Velasquez S.L."/>
            <person name="Kruys A."/>
            <person name="Hutchinson M.I."/>
            <person name="Powell A.J."/>
            <person name="Barry K."/>
            <person name="Miller A.N."/>
            <person name="Grigoriev I.V."/>
            <person name="Debuchy R."/>
            <person name="Gladieux P."/>
            <person name="Hiltunen Thoren M."/>
            <person name="Johannesson H."/>
        </authorList>
    </citation>
    <scope>NUCLEOTIDE SEQUENCE</scope>
    <source>
        <strain evidence="2">CBS 508.74</strain>
    </source>
</reference>
<evidence type="ECO:0000256" key="1">
    <source>
        <dbReference type="SAM" id="MobiDB-lite"/>
    </source>
</evidence>
<name>A0AAN6YTY7_9PEZI</name>
<dbReference type="GO" id="GO:0004519">
    <property type="term" value="F:endonuclease activity"/>
    <property type="evidence" value="ECO:0007669"/>
    <property type="project" value="InterPro"/>
</dbReference>
<sequence>MVQYVFTPWRDRRELLAVRSQFYPEKNLHHQPNSGPLLRDGSEQQQQQQQAVARVSMWMHRGACPHLVESTALLTAALLSDDEGESGSAQASRGYAVRAAYSAAFSRFVTGLLDSHQDKQRKMSMYDVAKSVGLPATFVELRHQATHEQLPSLTRLRAAARKALDWIWDYYWKHLTLPPAEGDIRGGGDTAGSEHDKEERRCREVVMRYLEAGEADSGLEEEIMSFDEAVVLTTLGSISETTRDTSLLRRALAFSRAIMERGRDPDRMDDDEVSADERLPKDIERVRAELGKAWEEMREMEEAAKGPDLMEAVDSEVEMAEDTPGWTLYEEETWTPKPIGVV</sequence>
<protein>
    <submittedName>
        <fullName evidence="2">Las1-domain-containing protein</fullName>
    </submittedName>
</protein>
<evidence type="ECO:0000313" key="2">
    <source>
        <dbReference type="EMBL" id="KAK4113722.1"/>
    </source>
</evidence>
<dbReference type="GeneID" id="89935534"/>
<dbReference type="GO" id="GO:0000460">
    <property type="term" value="P:maturation of 5.8S rRNA"/>
    <property type="evidence" value="ECO:0007669"/>
    <property type="project" value="TreeGrafter"/>
</dbReference>
<dbReference type="GO" id="GO:0000470">
    <property type="term" value="P:maturation of LSU-rRNA"/>
    <property type="evidence" value="ECO:0007669"/>
    <property type="project" value="TreeGrafter"/>
</dbReference>
<dbReference type="AlphaFoldDB" id="A0AAN6YTY7"/>
<dbReference type="PANTHER" id="PTHR15002:SF0">
    <property type="entry name" value="RIBOSOMAL BIOGENESIS PROTEIN LAS1L"/>
    <property type="match status" value="1"/>
</dbReference>
<reference evidence="2" key="2">
    <citation type="submission" date="2023-05" db="EMBL/GenBank/DDBJ databases">
        <authorList>
            <consortium name="Lawrence Berkeley National Laboratory"/>
            <person name="Steindorff A."/>
            <person name="Hensen N."/>
            <person name="Bonometti L."/>
            <person name="Westerberg I."/>
            <person name="Brannstrom I.O."/>
            <person name="Guillou S."/>
            <person name="Cros-Aarteil S."/>
            <person name="Calhoun S."/>
            <person name="Haridas S."/>
            <person name="Kuo A."/>
            <person name="Mondo S."/>
            <person name="Pangilinan J."/>
            <person name="Riley R."/>
            <person name="Labutti K."/>
            <person name="Andreopoulos B."/>
            <person name="Lipzen A."/>
            <person name="Chen C."/>
            <person name="Yanf M."/>
            <person name="Daum C."/>
            <person name="Ng V."/>
            <person name="Clum A."/>
            <person name="Ohm R."/>
            <person name="Martin F."/>
            <person name="Silar P."/>
            <person name="Natvig D."/>
            <person name="Lalanne C."/>
            <person name="Gautier V."/>
            <person name="Ament-Velasquez S.L."/>
            <person name="Kruys A."/>
            <person name="Hutchinson M.I."/>
            <person name="Powell A.J."/>
            <person name="Barry K."/>
            <person name="Miller A.N."/>
            <person name="Grigoriev I.V."/>
            <person name="Debuchy R."/>
            <person name="Gladieux P."/>
            <person name="Thoren M.H."/>
            <person name="Johannesson H."/>
        </authorList>
    </citation>
    <scope>NUCLEOTIDE SEQUENCE</scope>
    <source>
        <strain evidence="2">CBS 508.74</strain>
    </source>
</reference>
<keyword evidence="3" id="KW-1185">Reference proteome</keyword>
<gene>
    <name evidence="2" type="ORF">N656DRAFT_707189</name>
</gene>